<feature type="chain" id="PRO_5046362894" evidence="1">
    <location>
        <begin position="24"/>
        <end position="178"/>
    </location>
</feature>
<dbReference type="InterPro" id="IPR024409">
    <property type="entry name" value="DUF3833"/>
</dbReference>
<feature type="signal peptide" evidence="1">
    <location>
        <begin position="1"/>
        <end position="23"/>
    </location>
</feature>
<evidence type="ECO:0000313" key="2">
    <source>
        <dbReference type="EMBL" id="MFG6467933.1"/>
    </source>
</evidence>
<keyword evidence="1" id="KW-0732">Signal</keyword>
<evidence type="ECO:0000256" key="1">
    <source>
        <dbReference type="SAM" id="SignalP"/>
    </source>
</evidence>
<keyword evidence="3" id="KW-1185">Reference proteome</keyword>
<evidence type="ECO:0000313" key="3">
    <source>
        <dbReference type="Proteomes" id="UP001606303"/>
    </source>
</evidence>
<name>A0ABW7H146_9BURK</name>
<proteinExistence type="predicted"/>
<dbReference type="PROSITE" id="PS51257">
    <property type="entry name" value="PROKAR_LIPOPROTEIN"/>
    <property type="match status" value="1"/>
</dbReference>
<dbReference type="EMBL" id="JBIGIB010000004">
    <property type="protein sequence ID" value="MFG6467933.1"/>
    <property type="molecule type" value="Genomic_DNA"/>
</dbReference>
<gene>
    <name evidence="2" type="ORF">ACG01O_15010</name>
</gene>
<dbReference type="Pfam" id="PF12915">
    <property type="entry name" value="DUF3833"/>
    <property type="match status" value="1"/>
</dbReference>
<dbReference type="RefSeq" id="WP_394385806.1">
    <property type="nucleotide sequence ID" value="NZ_JBIGIB010000004.1"/>
</dbReference>
<dbReference type="Proteomes" id="UP001606303">
    <property type="component" value="Unassembled WGS sequence"/>
</dbReference>
<accession>A0ABW7H146</accession>
<comment type="caution">
    <text evidence="2">The sequence shown here is derived from an EMBL/GenBank/DDBJ whole genome shotgun (WGS) entry which is preliminary data.</text>
</comment>
<organism evidence="2 3">
    <name type="scientific">Pelomonas baiyunensis</name>
    <dbReference type="NCBI Taxonomy" id="3299026"/>
    <lineage>
        <taxon>Bacteria</taxon>
        <taxon>Pseudomonadati</taxon>
        <taxon>Pseudomonadota</taxon>
        <taxon>Betaproteobacteria</taxon>
        <taxon>Burkholderiales</taxon>
        <taxon>Sphaerotilaceae</taxon>
        <taxon>Roseateles</taxon>
    </lineage>
</organism>
<protein>
    <submittedName>
        <fullName evidence="2">DUF3833 domain-containing protein</fullName>
    </submittedName>
</protein>
<sequence>MNRRLLLIASLTTAATLAGCASAPVPDDYAAEKPVLDLKTYFNGPLTAHGVFTDRAGKVKRRFEVKLVGRWQGDVGTLDEDFRYSDGTTERRVWTITALGQGRYRGTAADVVGSADGLARGNALRWSYTLRLPVDGTTYDVQFDDWMYLMDERVMLNKARMSKFGIDLGEVTLSFYKS</sequence>
<reference evidence="2 3" key="1">
    <citation type="submission" date="2024-08" db="EMBL/GenBank/DDBJ databases">
        <authorList>
            <person name="Lu H."/>
        </authorList>
    </citation>
    <scope>NUCLEOTIDE SEQUENCE [LARGE SCALE GENOMIC DNA]</scope>
    <source>
        <strain evidence="2 3">BYS87W</strain>
    </source>
</reference>